<reference evidence="2" key="1">
    <citation type="journal article" date="2019" name="bioRxiv">
        <title>The Genome of the Zebra Mussel, Dreissena polymorpha: A Resource for Invasive Species Research.</title>
        <authorList>
            <person name="McCartney M.A."/>
            <person name="Auch B."/>
            <person name="Kono T."/>
            <person name="Mallez S."/>
            <person name="Zhang Y."/>
            <person name="Obille A."/>
            <person name="Becker A."/>
            <person name="Abrahante J.E."/>
            <person name="Garbe J."/>
            <person name="Badalamenti J.P."/>
            <person name="Herman A."/>
            <person name="Mangelson H."/>
            <person name="Liachko I."/>
            <person name="Sullivan S."/>
            <person name="Sone E.D."/>
            <person name="Koren S."/>
            <person name="Silverstein K.A.T."/>
            <person name="Beckman K.B."/>
            <person name="Gohl D.M."/>
        </authorList>
    </citation>
    <scope>NUCLEOTIDE SEQUENCE</scope>
    <source>
        <strain evidence="2">Duluth1</strain>
        <tissue evidence="2">Whole animal</tissue>
    </source>
</reference>
<protein>
    <submittedName>
        <fullName evidence="2">Uncharacterized protein</fullName>
    </submittedName>
</protein>
<dbReference type="AlphaFoldDB" id="A0A9D4DQT0"/>
<feature type="region of interest" description="Disordered" evidence="1">
    <location>
        <begin position="1"/>
        <end position="22"/>
    </location>
</feature>
<dbReference type="EMBL" id="JAIWYP010000010">
    <property type="protein sequence ID" value="KAH3752089.1"/>
    <property type="molecule type" value="Genomic_DNA"/>
</dbReference>
<sequence length="66" mass="7631">MQCTRVSKTTTPPSSSVDNPTQIKIRSMILAKWVVPAVNSKTSPKSYTKEQEHTRRRSARRSRRSW</sequence>
<evidence type="ECO:0000313" key="3">
    <source>
        <dbReference type="Proteomes" id="UP000828390"/>
    </source>
</evidence>
<feature type="compositionally biased region" description="Basic residues" evidence="1">
    <location>
        <begin position="54"/>
        <end position="66"/>
    </location>
</feature>
<feature type="region of interest" description="Disordered" evidence="1">
    <location>
        <begin position="38"/>
        <end position="66"/>
    </location>
</feature>
<dbReference type="Proteomes" id="UP000828390">
    <property type="component" value="Unassembled WGS sequence"/>
</dbReference>
<accession>A0A9D4DQT0</accession>
<name>A0A9D4DQT0_DREPO</name>
<proteinExistence type="predicted"/>
<evidence type="ECO:0000256" key="1">
    <source>
        <dbReference type="SAM" id="MobiDB-lite"/>
    </source>
</evidence>
<evidence type="ECO:0000313" key="2">
    <source>
        <dbReference type="EMBL" id="KAH3752089.1"/>
    </source>
</evidence>
<gene>
    <name evidence="2" type="ORF">DPMN_186699</name>
</gene>
<reference evidence="2" key="2">
    <citation type="submission" date="2020-11" db="EMBL/GenBank/DDBJ databases">
        <authorList>
            <person name="McCartney M.A."/>
            <person name="Auch B."/>
            <person name="Kono T."/>
            <person name="Mallez S."/>
            <person name="Becker A."/>
            <person name="Gohl D.M."/>
            <person name="Silverstein K.A.T."/>
            <person name="Koren S."/>
            <person name="Bechman K.B."/>
            <person name="Herman A."/>
            <person name="Abrahante J.E."/>
            <person name="Garbe J."/>
        </authorList>
    </citation>
    <scope>NUCLEOTIDE SEQUENCE</scope>
    <source>
        <strain evidence="2">Duluth1</strain>
        <tissue evidence="2">Whole animal</tissue>
    </source>
</reference>
<keyword evidence="3" id="KW-1185">Reference proteome</keyword>
<comment type="caution">
    <text evidence="2">The sequence shown here is derived from an EMBL/GenBank/DDBJ whole genome shotgun (WGS) entry which is preliminary data.</text>
</comment>
<organism evidence="2 3">
    <name type="scientific">Dreissena polymorpha</name>
    <name type="common">Zebra mussel</name>
    <name type="synonym">Mytilus polymorpha</name>
    <dbReference type="NCBI Taxonomy" id="45954"/>
    <lineage>
        <taxon>Eukaryota</taxon>
        <taxon>Metazoa</taxon>
        <taxon>Spiralia</taxon>
        <taxon>Lophotrochozoa</taxon>
        <taxon>Mollusca</taxon>
        <taxon>Bivalvia</taxon>
        <taxon>Autobranchia</taxon>
        <taxon>Heteroconchia</taxon>
        <taxon>Euheterodonta</taxon>
        <taxon>Imparidentia</taxon>
        <taxon>Neoheterodontei</taxon>
        <taxon>Myida</taxon>
        <taxon>Dreissenoidea</taxon>
        <taxon>Dreissenidae</taxon>
        <taxon>Dreissena</taxon>
    </lineage>
</organism>